<feature type="region of interest" description="Disordered" evidence="1">
    <location>
        <begin position="57"/>
        <end position="152"/>
    </location>
</feature>
<feature type="compositionally biased region" description="Acidic residues" evidence="1">
    <location>
        <begin position="99"/>
        <end position="109"/>
    </location>
</feature>
<evidence type="ECO:0000256" key="1">
    <source>
        <dbReference type="SAM" id="MobiDB-lite"/>
    </source>
</evidence>
<evidence type="ECO:0000313" key="2">
    <source>
        <dbReference type="EMBL" id="KAK6992646.1"/>
    </source>
</evidence>
<accession>A0AAV9ZVP1</accession>
<comment type="caution">
    <text evidence="2">The sequence shown here is derived from an EMBL/GenBank/DDBJ whole genome shotgun (WGS) entry which is preliminary data.</text>
</comment>
<gene>
    <name evidence="2" type="ORF">R3P38DRAFT_3430421</name>
</gene>
<dbReference type="AlphaFoldDB" id="A0AAV9ZVP1"/>
<keyword evidence="3" id="KW-1185">Reference proteome</keyword>
<name>A0AAV9ZVP1_9AGAR</name>
<organism evidence="2 3">
    <name type="scientific">Favolaschia claudopus</name>
    <dbReference type="NCBI Taxonomy" id="2862362"/>
    <lineage>
        <taxon>Eukaryota</taxon>
        <taxon>Fungi</taxon>
        <taxon>Dikarya</taxon>
        <taxon>Basidiomycota</taxon>
        <taxon>Agaricomycotina</taxon>
        <taxon>Agaricomycetes</taxon>
        <taxon>Agaricomycetidae</taxon>
        <taxon>Agaricales</taxon>
        <taxon>Marasmiineae</taxon>
        <taxon>Mycenaceae</taxon>
        <taxon>Favolaschia</taxon>
    </lineage>
</organism>
<feature type="compositionally biased region" description="Acidic residues" evidence="1">
    <location>
        <begin position="72"/>
        <end position="81"/>
    </location>
</feature>
<proteinExistence type="predicted"/>
<evidence type="ECO:0000313" key="3">
    <source>
        <dbReference type="Proteomes" id="UP001362999"/>
    </source>
</evidence>
<protein>
    <submittedName>
        <fullName evidence="2">Uncharacterized protein</fullName>
    </submittedName>
</protein>
<reference evidence="2 3" key="1">
    <citation type="journal article" date="2024" name="J Genomics">
        <title>Draft genome sequencing and assembly of Favolaschia claudopus CIRM-BRFM 2984 isolated from oak limbs.</title>
        <authorList>
            <person name="Navarro D."/>
            <person name="Drula E."/>
            <person name="Chaduli D."/>
            <person name="Cazenave R."/>
            <person name="Ahrendt S."/>
            <person name="Wang J."/>
            <person name="Lipzen A."/>
            <person name="Daum C."/>
            <person name="Barry K."/>
            <person name="Grigoriev I.V."/>
            <person name="Favel A."/>
            <person name="Rosso M.N."/>
            <person name="Martin F."/>
        </authorList>
    </citation>
    <scope>NUCLEOTIDE SEQUENCE [LARGE SCALE GENOMIC DNA]</scope>
    <source>
        <strain evidence="2 3">CIRM-BRFM 2984</strain>
    </source>
</reference>
<sequence length="253" mass="27907">MTRARILKIAKRAGVRPLDPSTNKAKMRKFRTAAMKHLTRRLANILRALDVAVQHTRRRTEQQHAAHSSVASDDEVDDEAAEEAHLAGQLLTAHSDSESSNDSDSDDSGEPATPPPHRGPPYLVLRSPSPPAAVRGTAPSQRRGGRSVPTEDQLLRMRQRYYGAQIRRYEQVPFRAISPEGEADIHLGLPGPSPEDLPYLGSPYTGLGLFNGMRVIRVDGEWQVENESIRFRRDAVEIEDESSFGSGGSGIEE</sequence>
<dbReference type="Proteomes" id="UP001362999">
    <property type="component" value="Unassembled WGS sequence"/>
</dbReference>
<dbReference type="EMBL" id="JAWWNJ010000108">
    <property type="protein sequence ID" value="KAK6992646.1"/>
    <property type="molecule type" value="Genomic_DNA"/>
</dbReference>